<accession>D6XDG5</accession>
<reference evidence="3" key="5">
    <citation type="submission" date="2005-04" db="EMBL/GenBank/DDBJ databases">
        <title>Sequencing, closure, and annotation of Trypanosoma brucei chromosomes 2 through 8.</title>
        <authorList>
            <person name="Ghedin E."/>
            <person name="Blandin G."/>
            <person name="Bartholomeu D."/>
            <person name="Caler E."/>
            <person name="Haas B."/>
            <person name="Hannick L."/>
            <person name="Shallom J."/>
            <person name="Hou L."/>
            <person name="Djikeng A."/>
            <person name="Feldblyum T."/>
            <person name="Hostetler J."/>
            <person name="Johnson J."/>
            <person name="Jones K."/>
            <person name="Koo H.L."/>
            <person name="Larkin C."/>
            <person name="Pai G."/>
            <person name="Peterson J."/>
            <person name="Khalak H.G."/>
            <person name="Salzberg S."/>
            <person name="Simpson A.J."/>
            <person name="Tallon L."/>
            <person name="Van Aken S."/>
            <person name="Wanless D."/>
            <person name="White O."/>
            <person name="Wortman J."/>
            <person name="Fraser C.M."/>
            <person name="El-Sayed N.M.A."/>
        </authorList>
    </citation>
    <scope>NUCLEOTIDE SEQUENCE</scope>
    <source>
        <strain evidence="3">927/4 GUTat10.1</strain>
    </source>
</reference>
<evidence type="ECO:0000256" key="1">
    <source>
        <dbReference type="SAM" id="MobiDB-lite"/>
    </source>
</evidence>
<proteinExistence type="predicted"/>
<dbReference type="GO" id="GO:0005737">
    <property type="term" value="C:cytoplasm"/>
    <property type="evidence" value="ECO:0000314"/>
    <property type="project" value="GeneDB"/>
</dbReference>
<evidence type="ECO:0000313" key="3">
    <source>
        <dbReference type="EMBL" id="AAZ10292.1"/>
    </source>
</evidence>
<feature type="compositionally biased region" description="Basic and acidic residues" evidence="1">
    <location>
        <begin position="185"/>
        <end position="204"/>
    </location>
</feature>
<dbReference type="GeneID" id="3656198"/>
<feature type="region of interest" description="Disordered" evidence="1">
    <location>
        <begin position="142"/>
        <end position="237"/>
    </location>
</feature>
<dbReference type="InParanoid" id="Q582X0"/>
<feature type="compositionally biased region" description="Polar residues" evidence="1">
    <location>
        <begin position="205"/>
        <end position="222"/>
    </location>
</feature>
<feature type="compositionally biased region" description="Low complexity" evidence="1">
    <location>
        <begin position="224"/>
        <end position="234"/>
    </location>
</feature>
<evidence type="ECO:0000313" key="4">
    <source>
        <dbReference type="Proteomes" id="UP000008524"/>
    </source>
</evidence>
<reference evidence="3" key="2">
    <citation type="journal article" date="2005" name="Science">
        <title>Comparative genomics of trypanosomatid parasitic protozoa.</title>
        <authorList>
            <person name="El-Sayed N.M."/>
            <person name="Myler P.J."/>
            <person name="Blandin G."/>
            <person name="Berriman M."/>
            <person name="Crabtree J."/>
            <person name="Aggarwal G."/>
            <person name="Caler E."/>
            <person name="Renauld H."/>
            <person name="Worthey E.A."/>
            <person name="Hertz-Fowler C."/>
            <person name="Ghedin E."/>
            <person name="Peacock C."/>
            <person name="Bartholomeu D.C."/>
            <person name="Haas B.J."/>
            <person name="Tran A.N."/>
            <person name="Wortman J.R."/>
            <person name="Alsmark U.C."/>
            <person name="Angiuoli S."/>
            <person name="Anupama A."/>
            <person name="Badger J."/>
            <person name="Bringaud F."/>
            <person name="Cadag E."/>
            <person name="Carlton J.M."/>
            <person name="Cerqueira G.C."/>
            <person name="Creasy T."/>
            <person name="Delcher A.L."/>
            <person name="Djikeng A."/>
            <person name="Embley T.M."/>
            <person name="Hauser C."/>
            <person name="Ivens A.C."/>
            <person name="Kummerfeld S.K."/>
            <person name="Pereira-Leal J.B."/>
            <person name="Nilsson D."/>
            <person name="Peterson J."/>
            <person name="Salzberg S.L."/>
            <person name="Shallom J."/>
            <person name="Silva J.C."/>
            <person name="Sundaram J."/>
            <person name="Westenberger S."/>
            <person name="White O."/>
            <person name="Melville S.E."/>
            <person name="Donelson J.E."/>
            <person name="Andersson B."/>
            <person name="Stuart K.D."/>
            <person name="Hall N."/>
        </authorList>
    </citation>
    <scope>NUCLEOTIDE SEQUENCE</scope>
    <source>
        <strain evidence="3">927/4 GUTat10.1</strain>
    </source>
</reference>
<protein>
    <submittedName>
        <fullName evidence="2">Uncharacterized protein</fullName>
    </submittedName>
</protein>
<keyword evidence="4" id="KW-1185">Reference proteome</keyword>
<reference evidence="3 4" key="3">
    <citation type="journal article" date="2005" name="Science">
        <title>The genome of the African trypanosome Trypanosoma brucei.</title>
        <authorList>
            <person name="Berriman M."/>
            <person name="Ghedin E."/>
            <person name="Hertz-Fowler C."/>
            <person name="Blandin G."/>
            <person name="Renauld H."/>
            <person name="Bartholomeu D.C."/>
            <person name="Lennard N.J."/>
            <person name="Caler E."/>
            <person name="Hamlin N.E."/>
            <person name="Haas B."/>
            <person name="Bohme U."/>
            <person name="Hannick L."/>
            <person name="Aslett M.A."/>
            <person name="Shallom J."/>
            <person name="Marcello L."/>
            <person name="Hou L."/>
            <person name="Wickstead B."/>
            <person name="Alsmark U.C."/>
            <person name="Arrowsmith C."/>
            <person name="Atkin R.J."/>
            <person name="Barron A.J."/>
            <person name="Bringaud F."/>
            <person name="Brooks K."/>
            <person name="Carrington M."/>
            <person name="Cherevach I."/>
            <person name="Chillingworth T.J."/>
            <person name="Churcher C."/>
            <person name="Clark L.N."/>
            <person name="Corton C.H."/>
            <person name="Cronin A."/>
            <person name="Davies R.M."/>
            <person name="Doggett J."/>
            <person name="Djikeng A."/>
            <person name="Feldblyum T."/>
            <person name="Field M.C."/>
            <person name="Fraser A."/>
            <person name="Goodhead I."/>
            <person name="Hance Z."/>
            <person name="Harper D."/>
            <person name="Harris B.R."/>
            <person name="Hauser H."/>
            <person name="Hostetler J."/>
            <person name="Ivens A."/>
            <person name="Jagels K."/>
            <person name="Johnson D."/>
            <person name="Johnson J."/>
            <person name="Jones K."/>
            <person name="Kerhornou A.X."/>
            <person name="Koo H."/>
            <person name="Larke N."/>
            <person name="Landfear S."/>
            <person name="Larkin C."/>
            <person name="Leech V."/>
            <person name="Line A."/>
            <person name="Lord A."/>
            <person name="Macleod A."/>
            <person name="Mooney P.J."/>
            <person name="Moule S."/>
            <person name="Martin D.M."/>
            <person name="Morgan G.W."/>
            <person name="Mungall K."/>
            <person name="Norbertczak H."/>
            <person name="Ormond D."/>
            <person name="Pai G."/>
            <person name="Peacock C.S."/>
            <person name="Peterson J."/>
            <person name="Quail M.A."/>
            <person name="Rabbinowitsch E."/>
            <person name="Rajandream M.A."/>
            <person name="Reitter C."/>
            <person name="Salzberg S.L."/>
            <person name="Sanders M."/>
            <person name="Schobel S."/>
            <person name="Sharp S."/>
            <person name="Simmonds M."/>
            <person name="Simpson A.J."/>
            <person name="Tallon L."/>
            <person name="Turner C.M."/>
            <person name="Tait A."/>
            <person name="Tivey A.R."/>
            <person name="Van Aken S."/>
            <person name="Walker D."/>
            <person name="Wanless D."/>
            <person name="Wang S."/>
            <person name="White B."/>
            <person name="White O."/>
            <person name="Whitehead S."/>
            <person name="Woodward J."/>
            <person name="Wortman J."/>
            <person name="Adams M.D."/>
            <person name="Embley T.M."/>
            <person name="Gull K."/>
            <person name="Ullu E."/>
            <person name="Barry J.D."/>
            <person name="Fairlamb A.H."/>
            <person name="Opperdoes F."/>
            <person name="Barrell B.G."/>
            <person name="Donelson J.E."/>
            <person name="Hall N."/>
            <person name="Fraser C.M."/>
            <person name="Melville S.E."/>
            <person name="El-Sayed N.M."/>
        </authorList>
    </citation>
    <scope>NUCLEOTIDE SEQUENCE [LARGE SCALE GENOMIC DNA]</scope>
    <source>
        <strain evidence="3 4">927/4 GUTat10.1</strain>
    </source>
</reference>
<dbReference type="EMBL" id="CP000066">
    <property type="protein sequence ID" value="AAZ10292.1"/>
    <property type="molecule type" value="Genomic_DNA"/>
</dbReference>
<organism evidence="2 4">
    <name type="scientific">Trypanosoma brucei brucei (strain 927/4 GUTat10.1)</name>
    <dbReference type="NCBI Taxonomy" id="185431"/>
    <lineage>
        <taxon>Eukaryota</taxon>
        <taxon>Discoba</taxon>
        <taxon>Euglenozoa</taxon>
        <taxon>Kinetoplastea</taxon>
        <taxon>Metakinetoplastina</taxon>
        <taxon>Trypanosomatida</taxon>
        <taxon>Trypanosomatidae</taxon>
        <taxon>Trypanosoma</taxon>
    </lineage>
</organism>
<sequence length="251" mass="26970">MFKHERKRVNCSAKKFFCFYCYVSKRLMTRPVCVCVLTLFAGLVQIVATYGKGWGTRVGVVDMCTDLLKIKAPAGVAEENRLVKYAEANCTPIRSVPSGATTDGNCTVCGGGTLRCPFNYRCVTAKVSEFLGLPTPAVASPVVEAGGDSSRDEASNKGEAPPSSEYGPVLSEEPVRNGSSVSATPKKEENGSPSKDDGHLKSENKGTVSSTFGSERNGTSSVRPPEQQKSKSQPLQPPIYQVFFPVLLLFL</sequence>
<dbReference type="EMBL" id="AC091330">
    <property type="protein sequence ID" value="AAX80719.1"/>
    <property type="molecule type" value="Genomic_DNA"/>
</dbReference>
<dbReference type="AlphaFoldDB" id="Q582X0"/>
<reference evidence="2" key="4">
    <citation type="submission" date="2005-04" db="EMBL/GenBank/DDBJ databases">
        <title>.</title>
        <authorList>
            <person name="Ghedin E."/>
            <person name="Blandin G."/>
            <person name="Bartholomeu D."/>
            <person name="Caler E."/>
            <person name="Haas B."/>
            <person name="Hannick L."/>
            <person name="Shallom J."/>
            <person name="Hou L."/>
            <person name="Djikeng A."/>
            <person name="Feldblyum T."/>
            <person name="Hostetler J."/>
            <person name="Johnson J."/>
            <person name="Jones K."/>
            <person name="Koo H.L."/>
            <person name="Larkin C."/>
            <person name="Pai G."/>
            <person name="Peterson J."/>
            <person name="Khalak H.G."/>
            <person name="Salzberg S."/>
            <person name="Simpson A.J."/>
            <person name="Tallon L."/>
            <person name="Van Aken S."/>
            <person name="Wanless D."/>
            <person name="White O."/>
            <person name="Wortman J."/>
            <person name="Fraser C.M."/>
            <person name="El-Sayed N.M.A."/>
        </authorList>
    </citation>
    <scope>NUCLEOTIDE SEQUENCE</scope>
    <source>
        <strain evidence="2">GUTat10.1</strain>
    </source>
</reference>
<accession>Q582X0</accession>
<dbReference type="Proteomes" id="UP000008524">
    <property type="component" value="Chromosome 3"/>
</dbReference>
<dbReference type="RefSeq" id="XP_843851.1">
    <property type="nucleotide sequence ID" value="XM_838758.1"/>
</dbReference>
<dbReference type="PaxDb" id="5691-AAZ10292"/>
<dbReference type="KEGG" id="tbr:Tb927.3.2580"/>
<name>Q582X0_TRYB2</name>
<gene>
    <name evidence="3" type="primary">Tb03.48O8.270</name>
    <name evidence="2" type="ORF">Tb927.3.2580</name>
</gene>
<evidence type="ECO:0000313" key="2">
    <source>
        <dbReference type="EMBL" id="AAX80719.1"/>
    </source>
</evidence>
<reference evidence="2" key="1">
    <citation type="submission" date="2002-04" db="EMBL/GenBank/DDBJ databases">
        <authorList>
            <person name="El-Sayed N.M."/>
            <person name="Khalak H."/>
            <person name="Adams M.D."/>
        </authorList>
    </citation>
    <scope>NUCLEOTIDE SEQUENCE</scope>
    <source>
        <strain evidence="2">GUTat10.1</strain>
    </source>
</reference>